<organism evidence="1 2">
    <name type="scientific">Microvirga terrae</name>
    <dbReference type="NCBI Taxonomy" id="2740529"/>
    <lineage>
        <taxon>Bacteria</taxon>
        <taxon>Pseudomonadati</taxon>
        <taxon>Pseudomonadota</taxon>
        <taxon>Alphaproteobacteria</taxon>
        <taxon>Hyphomicrobiales</taxon>
        <taxon>Methylobacteriaceae</taxon>
        <taxon>Microvirga</taxon>
    </lineage>
</organism>
<name>A0ABY5RX73_9HYPH</name>
<proteinExistence type="predicted"/>
<dbReference type="RefSeq" id="WP_173946532.1">
    <property type="nucleotide sequence ID" value="NZ_CP102845.1"/>
</dbReference>
<evidence type="ECO:0000313" key="1">
    <source>
        <dbReference type="EMBL" id="UVF21407.1"/>
    </source>
</evidence>
<gene>
    <name evidence="1" type="ORF">HPT29_009940</name>
</gene>
<dbReference type="Proteomes" id="UP001017257">
    <property type="component" value="Chromosome"/>
</dbReference>
<accession>A0ABY5RX73</accession>
<keyword evidence="2" id="KW-1185">Reference proteome</keyword>
<sequence length="258" mass="29308">MSTWRDEKNQKARARLEKRLSALFPACVLSHALRQPLIPPTQRRAVESYWRHRPLLADRLARALAARSGQPAGWQWRLGSDKDTGLPLSFRAPPAPYREAAFARGPGHCCVCGQPVYRLGWHRDLWDDGKPNRNATWHAACVVAWQFWTSPPDHLRILKLRQQRRCATSGRRLLKTAEVDHRVPLFAIWSEHRSTPWPALLSFWGAPNLQVINRAAHVEKNAEEAAGRARRRISELEPTLEEEFAAPLADGDPIPISG</sequence>
<dbReference type="EMBL" id="CP102845">
    <property type="protein sequence ID" value="UVF21407.1"/>
    <property type="molecule type" value="Genomic_DNA"/>
</dbReference>
<evidence type="ECO:0000313" key="2">
    <source>
        <dbReference type="Proteomes" id="UP001017257"/>
    </source>
</evidence>
<protein>
    <recommendedName>
        <fullName evidence="3">HNH endonuclease</fullName>
    </recommendedName>
</protein>
<reference evidence="1" key="1">
    <citation type="submission" date="2022-08" db="EMBL/GenBank/DDBJ databases">
        <title>Microvirga terrae sp. nov., isolated from soil.</title>
        <authorList>
            <person name="Kim K.H."/>
            <person name="Seo Y.L."/>
            <person name="Kim J.M."/>
            <person name="Lee J.K."/>
            <person name="Han D.M."/>
            <person name="Jeon C.O."/>
        </authorList>
    </citation>
    <scope>NUCLEOTIDE SEQUENCE</scope>
    <source>
        <strain evidence="1">R24</strain>
    </source>
</reference>
<evidence type="ECO:0008006" key="3">
    <source>
        <dbReference type="Google" id="ProtNLM"/>
    </source>
</evidence>